<dbReference type="InterPro" id="IPR029962">
    <property type="entry name" value="TBL"/>
</dbReference>
<dbReference type="EMBL" id="BJWL01000452">
    <property type="protein sequence ID" value="GFS45591.1"/>
    <property type="molecule type" value="Genomic_DNA"/>
</dbReference>
<dbReference type="GO" id="GO:0016020">
    <property type="term" value="C:membrane"/>
    <property type="evidence" value="ECO:0007669"/>
    <property type="project" value="UniProtKB-SubCell"/>
</dbReference>
<evidence type="ECO:0000256" key="3">
    <source>
        <dbReference type="ARBA" id="ARBA00022692"/>
    </source>
</evidence>
<name>A0A7J0DZF5_9ERIC</name>
<evidence type="ECO:0000256" key="1">
    <source>
        <dbReference type="ARBA" id="ARBA00004167"/>
    </source>
</evidence>
<dbReference type="AlphaFoldDB" id="A0A7J0DZF5"/>
<evidence type="ECO:0000256" key="4">
    <source>
        <dbReference type="ARBA" id="ARBA00022968"/>
    </source>
</evidence>
<organism evidence="10 11">
    <name type="scientific">Actinidia rufa</name>
    <dbReference type="NCBI Taxonomy" id="165716"/>
    <lineage>
        <taxon>Eukaryota</taxon>
        <taxon>Viridiplantae</taxon>
        <taxon>Streptophyta</taxon>
        <taxon>Embryophyta</taxon>
        <taxon>Tracheophyta</taxon>
        <taxon>Spermatophyta</taxon>
        <taxon>Magnoliopsida</taxon>
        <taxon>eudicotyledons</taxon>
        <taxon>Gunneridae</taxon>
        <taxon>Pentapetalae</taxon>
        <taxon>asterids</taxon>
        <taxon>Ericales</taxon>
        <taxon>Actinidiaceae</taxon>
        <taxon>Actinidia</taxon>
    </lineage>
</organism>
<comment type="caution">
    <text evidence="10">The sequence shown here is derived from an EMBL/GenBank/DDBJ whole genome shotgun (WGS) entry which is preliminary data.</text>
</comment>
<keyword evidence="4" id="KW-0735">Signal-anchor</keyword>
<dbReference type="InterPro" id="IPR025846">
    <property type="entry name" value="TBL_N"/>
</dbReference>
<comment type="subcellular location">
    <subcellularLocation>
        <location evidence="1">Membrane</location>
        <topology evidence="1">Single-pass membrane protein</topology>
    </subcellularLocation>
</comment>
<dbReference type="Pfam" id="PF14416">
    <property type="entry name" value="PMR5N"/>
    <property type="match status" value="1"/>
</dbReference>
<keyword evidence="7" id="KW-0732">Signal</keyword>
<dbReference type="Proteomes" id="UP000585474">
    <property type="component" value="Unassembled WGS sequence"/>
</dbReference>
<feature type="domain" description="Trichome birefringence-like N-terminal" evidence="9">
    <location>
        <begin position="60"/>
        <end position="99"/>
    </location>
</feature>
<evidence type="ECO:0000259" key="8">
    <source>
        <dbReference type="Pfam" id="PF13839"/>
    </source>
</evidence>
<evidence type="ECO:0000256" key="6">
    <source>
        <dbReference type="ARBA" id="ARBA00023136"/>
    </source>
</evidence>
<evidence type="ECO:0000256" key="2">
    <source>
        <dbReference type="ARBA" id="ARBA00007727"/>
    </source>
</evidence>
<dbReference type="OrthoDB" id="737117at2759"/>
<feature type="domain" description="Trichome birefringence-like C-terminal" evidence="8">
    <location>
        <begin position="100"/>
        <end position="212"/>
    </location>
</feature>
<evidence type="ECO:0000313" key="10">
    <source>
        <dbReference type="EMBL" id="GFS45591.1"/>
    </source>
</evidence>
<protein>
    <submittedName>
        <fullName evidence="10">Similar to TRICHOME BIREFRINGENCE-LIKE 4</fullName>
    </submittedName>
</protein>
<dbReference type="GO" id="GO:0005794">
    <property type="term" value="C:Golgi apparatus"/>
    <property type="evidence" value="ECO:0007669"/>
    <property type="project" value="TreeGrafter"/>
</dbReference>
<keyword evidence="5" id="KW-1133">Transmembrane helix</keyword>
<proteinExistence type="inferred from homology"/>
<evidence type="ECO:0000259" key="9">
    <source>
        <dbReference type="Pfam" id="PF14416"/>
    </source>
</evidence>
<dbReference type="Pfam" id="PF13839">
    <property type="entry name" value="PC-Esterase"/>
    <property type="match status" value="1"/>
</dbReference>
<evidence type="ECO:0000256" key="5">
    <source>
        <dbReference type="ARBA" id="ARBA00022989"/>
    </source>
</evidence>
<dbReference type="InterPro" id="IPR026057">
    <property type="entry name" value="TBL_C"/>
</dbReference>
<feature type="chain" id="PRO_5029761692" evidence="7">
    <location>
        <begin position="31"/>
        <end position="319"/>
    </location>
</feature>
<reference evidence="11" key="1">
    <citation type="submission" date="2019-07" db="EMBL/GenBank/DDBJ databases">
        <title>De Novo Assembly of kiwifruit Actinidia rufa.</title>
        <authorList>
            <person name="Sugita-Konishi S."/>
            <person name="Sato K."/>
            <person name="Mori E."/>
            <person name="Abe Y."/>
            <person name="Kisaki G."/>
            <person name="Hamano K."/>
            <person name="Suezawa K."/>
            <person name="Otani M."/>
            <person name="Fukuda T."/>
            <person name="Manabe T."/>
            <person name="Gomi K."/>
            <person name="Tabuchi M."/>
            <person name="Akimitsu K."/>
            <person name="Kataoka I."/>
        </authorList>
    </citation>
    <scope>NUCLEOTIDE SEQUENCE [LARGE SCALE GENOMIC DNA]</scope>
    <source>
        <strain evidence="11">cv. Fuchu</strain>
    </source>
</reference>
<accession>A0A7J0DZF5</accession>
<keyword evidence="3" id="KW-0812">Transmembrane</keyword>
<evidence type="ECO:0000256" key="7">
    <source>
        <dbReference type="SAM" id="SignalP"/>
    </source>
</evidence>
<keyword evidence="6" id="KW-0472">Membrane</keyword>
<gene>
    <name evidence="10" type="ORF">Acr_00g0096970</name>
</gene>
<keyword evidence="11" id="KW-1185">Reference proteome</keyword>
<evidence type="ECO:0000313" key="11">
    <source>
        <dbReference type="Proteomes" id="UP000585474"/>
    </source>
</evidence>
<feature type="signal peptide" evidence="7">
    <location>
        <begin position="1"/>
        <end position="30"/>
    </location>
</feature>
<dbReference type="PANTHER" id="PTHR32285:SF38">
    <property type="entry name" value="OS01G0614300 PROTEIN"/>
    <property type="match status" value="1"/>
</dbReference>
<sequence length="319" mass="36136">MDTNSTINRTWKLCAFTSFIGCLILTLSLNQPPQQCSVLGFSNPFDNYNIIRGYEKQPVENPLYDEFQCPFLSDQVSCQRNGRPDFGYESWSWEANDCQIPRFDGKDLLERLRGKRVIIVGDSLNRNQWESLACLLYSVVPSSRAHVDVQSGVYKVFRAKDYNCSVEFYWSPFLIQLDTNQANGTRVLRLDKIVASAQHWRGADVMVFNTWSLVGSHREVKGVGLVSIQGKIDQGDGYRISVPEHHESIRVPERCTSDGVCNDEREGEDREATEADQSLWPIAATGACQGYRIRGTGYCIHFCFLNTSPDSYSSSHEVV</sequence>
<comment type="similarity">
    <text evidence="2">Belongs to the PC-esterase family. TBL subfamily.</text>
</comment>
<dbReference type="GO" id="GO:0016413">
    <property type="term" value="F:O-acetyltransferase activity"/>
    <property type="evidence" value="ECO:0007669"/>
    <property type="project" value="InterPro"/>
</dbReference>
<dbReference type="PANTHER" id="PTHR32285">
    <property type="entry name" value="PROTEIN TRICHOME BIREFRINGENCE-LIKE 9-RELATED"/>
    <property type="match status" value="1"/>
</dbReference>